<accession>A0ABQ5Q446</accession>
<keyword evidence="3" id="KW-0804">Transcription</keyword>
<evidence type="ECO:0000256" key="2">
    <source>
        <dbReference type="ARBA" id="ARBA00023125"/>
    </source>
</evidence>
<reference evidence="5 6" key="1">
    <citation type="journal article" date="2023" name="Antonie Van Leeuwenhoek">
        <title>Mesoterricola silvestris gen. nov., sp. nov., Mesoterricola sediminis sp. nov., Geothrix oryzae sp. nov., Geothrix edaphica sp. nov., Geothrix rubra sp. nov., and Geothrix limicola sp. nov., six novel members of Acidobacteriota isolated from soils.</title>
        <authorList>
            <person name="Itoh H."/>
            <person name="Sugisawa Y."/>
            <person name="Mise K."/>
            <person name="Xu Z."/>
            <person name="Kuniyasu M."/>
            <person name="Ushijima N."/>
            <person name="Kawano K."/>
            <person name="Kobayashi E."/>
            <person name="Shiratori Y."/>
            <person name="Masuda Y."/>
            <person name="Senoo K."/>
        </authorList>
    </citation>
    <scope>NUCLEOTIDE SEQUENCE [LARGE SCALE GENOMIC DNA]</scope>
    <source>
        <strain evidence="5 6">Red803</strain>
    </source>
</reference>
<organism evidence="5 6">
    <name type="scientific">Geothrix rubra</name>
    <dbReference type="NCBI Taxonomy" id="2927977"/>
    <lineage>
        <taxon>Bacteria</taxon>
        <taxon>Pseudomonadati</taxon>
        <taxon>Acidobacteriota</taxon>
        <taxon>Holophagae</taxon>
        <taxon>Holophagales</taxon>
        <taxon>Holophagaceae</taxon>
        <taxon>Geothrix</taxon>
    </lineage>
</organism>
<dbReference type="Gene3D" id="1.10.10.10">
    <property type="entry name" value="Winged helix-like DNA-binding domain superfamily/Winged helix DNA-binding domain"/>
    <property type="match status" value="1"/>
</dbReference>
<dbReference type="InterPro" id="IPR036388">
    <property type="entry name" value="WH-like_DNA-bd_sf"/>
</dbReference>
<dbReference type="Proteomes" id="UP001165089">
    <property type="component" value="Unassembled WGS sequence"/>
</dbReference>
<dbReference type="EMBL" id="BSDD01000001">
    <property type="protein sequence ID" value="GLH69186.1"/>
    <property type="molecule type" value="Genomic_DNA"/>
</dbReference>
<dbReference type="PROSITE" id="PS51118">
    <property type="entry name" value="HTH_HXLR"/>
    <property type="match status" value="1"/>
</dbReference>
<keyword evidence="2" id="KW-0238">DNA-binding</keyword>
<evidence type="ECO:0000256" key="1">
    <source>
        <dbReference type="ARBA" id="ARBA00023015"/>
    </source>
</evidence>
<proteinExistence type="predicted"/>
<evidence type="ECO:0000259" key="4">
    <source>
        <dbReference type="PROSITE" id="PS51118"/>
    </source>
</evidence>
<dbReference type="RefSeq" id="WP_285723017.1">
    <property type="nucleotide sequence ID" value="NZ_BSDD01000001.1"/>
</dbReference>
<comment type="caution">
    <text evidence="5">The sequence shown here is derived from an EMBL/GenBank/DDBJ whole genome shotgun (WGS) entry which is preliminary data.</text>
</comment>
<keyword evidence="6" id="KW-1185">Reference proteome</keyword>
<name>A0ABQ5Q446_9BACT</name>
<dbReference type="PANTHER" id="PTHR33204:SF18">
    <property type="entry name" value="TRANSCRIPTIONAL REGULATORY PROTEIN"/>
    <property type="match status" value="1"/>
</dbReference>
<evidence type="ECO:0000256" key="3">
    <source>
        <dbReference type="ARBA" id="ARBA00023163"/>
    </source>
</evidence>
<sequence>MVSKACSLHPNVLSAQCPTRQVLDLIADKWTTLVIYLLARGRQRYGDLHRQIGGISQKMLTQTLRKLERDGLVARHVYPEVPPRTEYELTVLGHTLIEPMGALCTWAEGHLAELEQARRRYDHLQKKASLSA</sequence>
<gene>
    <name evidence="5" type="ORF">GETHPA_07190</name>
</gene>
<feature type="domain" description="HTH hxlR-type" evidence="4">
    <location>
        <begin position="17"/>
        <end position="115"/>
    </location>
</feature>
<evidence type="ECO:0000313" key="6">
    <source>
        <dbReference type="Proteomes" id="UP001165089"/>
    </source>
</evidence>
<dbReference type="Pfam" id="PF01638">
    <property type="entry name" value="HxlR"/>
    <property type="match status" value="1"/>
</dbReference>
<protein>
    <submittedName>
        <fullName evidence="5">Transcriptional regulator</fullName>
    </submittedName>
</protein>
<evidence type="ECO:0000313" key="5">
    <source>
        <dbReference type="EMBL" id="GLH69186.1"/>
    </source>
</evidence>
<dbReference type="SUPFAM" id="SSF46785">
    <property type="entry name" value="Winged helix' DNA-binding domain"/>
    <property type="match status" value="1"/>
</dbReference>
<keyword evidence="1" id="KW-0805">Transcription regulation</keyword>
<dbReference type="PANTHER" id="PTHR33204">
    <property type="entry name" value="TRANSCRIPTIONAL REGULATOR, MARR FAMILY"/>
    <property type="match status" value="1"/>
</dbReference>
<dbReference type="InterPro" id="IPR002577">
    <property type="entry name" value="HTH_HxlR"/>
</dbReference>
<dbReference type="InterPro" id="IPR036390">
    <property type="entry name" value="WH_DNA-bd_sf"/>
</dbReference>